<sequence length="210" mass="22802">MASQSNDNNDVKLEEQEQLLCSSTFFAGDSIDIDVIDSICIGSGRFLRSVLVPALIESNYHPVIIQTRGRSFLDYTISDNNNNNNSNEDAGTADSSYTWTYDVDTVHYDGKITIDQIPYYGAGTLGSNEGKQDVLNLCASNLCSMPIEENNNNNKPFIIGVGVTEAGLSSSSSKAMIDLFDILVALSKNQELFPSASLTSSSSNNNENEK</sequence>
<dbReference type="Proteomes" id="UP000095751">
    <property type="component" value="Unassembled WGS sequence"/>
</dbReference>
<dbReference type="AlphaFoldDB" id="A0A1E7EJG8"/>
<name>A0A1E7EJG8_9STRA</name>
<dbReference type="OrthoDB" id="418169at2759"/>
<keyword evidence="2" id="KW-1185">Reference proteome</keyword>
<dbReference type="InParanoid" id="A0A1E7EJG8"/>
<accession>A0A1E7EJG8</accession>
<dbReference type="KEGG" id="fcy:FRACYDRAFT_256722"/>
<proteinExistence type="predicted"/>
<dbReference type="EMBL" id="KV784432">
    <property type="protein sequence ID" value="OEU06034.1"/>
    <property type="molecule type" value="Genomic_DNA"/>
</dbReference>
<organism evidence="1 2">
    <name type="scientific">Fragilariopsis cylindrus CCMP1102</name>
    <dbReference type="NCBI Taxonomy" id="635003"/>
    <lineage>
        <taxon>Eukaryota</taxon>
        <taxon>Sar</taxon>
        <taxon>Stramenopiles</taxon>
        <taxon>Ochrophyta</taxon>
        <taxon>Bacillariophyta</taxon>
        <taxon>Bacillariophyceae</taxon>
        <taxon>Bacillariophycidae</taxon>
        <taxon>Bacillariales</taxon>
        <taxon>Bacillariaceae</taxon>
        <taxon>Fragilariopsis</taxon>
    </lineage>
</organism>
<evidence type="ECO:0000313" key="2">
    <source>
        <dbReference type="Proteomes" id="UP000095751"/>
    </source>
</evidence>
<protein>
    <submittedName>
        <fullName evidence="1">Uncharacterized protein</fullName>
    </submittedName>
</protein>
<reference evidence="1 2" key="1">
    <citation type="submission" date="2016-09" db="EMBL/GenBank/DDBJ databases">
        <title>Extensive genetic diversity and differential bi-allelic expression allows diatom success in the polar Southern Ocean.</title>
        <authorList>
            <consortium name="DOE Joint Genome Institute"/>
            <person name="Mock T."/>
            <person name="Otillar R.P."/>
            <person name="Strauss J."/>
            <person name="Dupont C."/>
            <person name="Frickenhaus S."/>
            <person name="Maumus F."/>
            <person name="Mcmullan M."/>
            <person name="Sanges R."/>
            <person name="Schmutz J."/>
            <person name="Toseland A."/>
            <person name="Valas R."/>
            <person name="Veluchamy A."/>
            <person name="Ward B.J."/>
            <person name="Allen A."/>
            <person name="Barry K."/>
            <person name="Falciatore A."/>
            <person name="Ferrante M."/>
            <person name="Fortunato A.E."/>
            <person name="Gloeckner G."/>
            <person name="Gruber A."/>
            <person name="Hipkin R."/>
            <person name="Janech M."/>
            <person name="Kroth P."/>
            <person name="Leese F."/>
            <person name="Lindquist E."/>
            <person name="Lyon B.R."/>
            <person name="Martin J."/>
            <person name="Mayer C."/>
            <person name="Parker M."/>
            <person name="Quesneville H."/>
            <person name="Raymond J."/>
            <person name="Uhlig C."/>
            <person name="Valentin K.U."/>
            <person name="Worden A.Z."/>
            <person name="Armbrust E.V."/>
            <person name="Bowler C."/>
            <person name="Green B."/>
            <person name="Moulton V."/>
            <person name="Van Oosterhout C."/>
            <person name="Grigoriev I."/>
        </authorList>
    </citation>
    <scope>NUCLEOTIDE SEQUENCE [LARGE SCALE GENOMIC DNA]</scope>
    <source>
        <strain evidence="1 2">CCMP1102</strain>
    </source>
</reference>
<evidence type="ECO:0000313" key="1">
    <source>
        <dbReference type="EMBL" id="OEU06034.1"/>
    </source>
</evidence>
<gene>
    <name evidence="1" type="ORF">FRACYDRAFT_256722</name>
</gene>